<protein>
    <recommendedName>
        <fullName evidence="2">Phage portal protein</fullName>
    </recommendedName>
</protein>
<reference evidence="1" key="1">
    <citation type="journal article" date="2015" name="Nature">
        <title>Complex archaea that bridge the gap between prokaryotes and eukaryotes.</title>
        <authorList>
            <person name="Spang A."/>
            <person name="Saw J.H."/>
            <person name="Jorgensen S.L."/>
            <person name="Zaremba-Niedzwiedzka K."/>
            <person name="Martijn J."/>
            <person name="Lind A.E."/>
            <person name="van Eijk R."/>
            <person name="Schleper C."/>
            <person name="Guy L."/>
            <person name="Ettema T.J."/>
        </authorList>
    </citation>
    <scope>NUCLEOTIDE SEQUENCE</scope>
</reference>
<comment type="caution">
    <text evidence="1">The sequence shown here is derived from an EMBL/GenBank/DDBJ whole genome shotgun (WGS) entry which is preliminary data.</text>
</comment>
<organism evidence="1">
    <name type="scientific">marine sediment metagenome</name>
    <dbReference type="NCBI Taxonomy" id="412755"/>
    <lineage>
        <taxon>unclassified sequences</taxon>
        <taxon>metagenomes</taxon>
        <taxon>ecological metagenomes</taxon>
    </lineage>
</organism>
<gene>
    <name evidence="1" type="ORF">LCGC14_1663370</name>
</gene>
<proteinExistence type="predicted"/>
<accession>A0A0F9HU63</accession>
<dbReference type="InterPro" id="IPR006944">
    <property type="entry name" value="Phage/GTA_portal"/>
</dbReference>
<dbReference type="AlphaFoldDB" id="A0A0F9HU63"/>
<name>A0A0F9HU63_9ZZZZ</name>
<evidence type="ECO:0000313" key="1">
    <source>
        <dbReference type="EMBL" id="KKM18667.1"/>
    </source>
</evidence>
<evidence type="ECO:0008006" key="2">
    <source>
        <dbReference type="Google" id="ProtNLM"/>
    </source>
</evidence>
<dbReference type="Pfam" id="PF04860">
    <property type="entry name" value="Phage_portal"/>
    <property type="match status" value="1"/>
</dbReference>
<dbReference type="EMBL" id="LAZR01014172">
    <property type="protein sequence ID" value="KKM18667.1"/>
    <property type="molecule type" value="Genomic_DNA"/>
</dbReference>
<sequence>MVSGWTADDQATTILNGITGWGKDSLDDINLNMDVMSGIAGGSYAEIVRNKKTGTLINLKPLNPGNMTNVINQQGMLTGFEQMAPIRKGGVIQNVMNVLFKRKVIQTFKPEEIFHLPNNRLGDEVHGRSDIEVLEKSITADNQSFDNMSKIQNFQAKPFILFKMKTDNEADIAAFKTKITAMRKTGDDMFIPDDENVLSWEVVTVNPSSILMEWRADIRSEIYRTIGLPQIIPGQSGGGTESDSKVIAKAYELMVKQKQLRYETQFFNQIGLKITLNTPSLMDDLLAKDEAKDGNGAFNVQPNEMQTEKGR</sequence>